<accession>A0A0F8XWK6</accession>
<dbReference type="AlphaFoldDB" id="A0A0F8XWK6"/>
<keyword evidence="1" id="KW-0812">Transmembrane</keyword>
<sequence>MKILTKQLMVRIFILLVILFIITTIMVRTAGTKKDPRYAGLNHYDNHSPAGDFVFYA</sequence>
<feature type="transmembrane region" description="Helical" evidence="1">
    <location>
        <begin position="12"/>
        <end position="31"/>
    </location>
</feature>
<reference evidence="2" key="1">
    <citation type="journal article" date="2015" name="Nature">
        <title>Complex archaea that bridge the gap between prokaryotes and eukaryotes.</title>
        <authorList>
            <person name="Spang A."/>
            <person name="Saw J.H."/>
            <person name="Jorgensen S.L."/>
            <person name="Zaremba-Niedzwiedzka K."/>
            <person name="Martijn J."/>
            <person name="Lind A.E."/>
            <person name="van Eijk R."/>
            <person name="Schleper C."/>
            <person name="Guy L."/>
            <person name="Ettema T.J."/>
        </authorList>
    </citation>
    <scope>NUCLEOTIDE SEQUENCE</scope>
</reference>
<evidence type="ECO:0000313" key="2">
    <source>
        <dbReference type="EMBL" id="KKK73348.1"/>
    </source>
</evidence>
<gene>
    <name evidence="2" type="ORF">LCGC14_2894740</name>
</gene>
<organism evidence="2">
    <name type="scientific">marine sediment metagenome</name>
    <dbReference type="NCBI Taxonomy" id="412755"/>
    <lineage>
        <taxon>unclassified sequences</taxon>
        <taxon>metagenomes</taxon>
        <taxon>ecological metagenomes</taxon>
    </lineage>
</organism>
<evidence type="ECO:0000256" key="1">
    <source>
        <dbReference type="SAM" id="Phobius"/>
    </source>
</evidence>
<dbReference type="EMBL" id="LAZR01056823">
    <property type="protein sequence ID" value="KKK73348.1"/>
    <property type="molecule type" value="Genomic_DNA"/>
</dbReference>
<name>A0A0F8XWK6_9ZZZZ</name>
<keyword evidence="1" id="KW-0472">Membrane</keyword>
<protein>
    <submittedName>
        <fullName evidence="2">Uncharacterized protein</fullName>
    </submittedName>
</protein>
<comment type="caution">
    <text evidence="2">The sequence shown here is derived from an EMBL/GenBank/DDBJ whole genome shotgun (WGS) entry which is preliminary data.</text>
</comment>
<proteinExistence type="predicted"/>
<keyword evidence="1" id="KW-1133">Transmembrane helix</keyword>